<feature type="transmembrane region" description="Helical" evidence="1">
    <location>
        <begin position="122"/>
        <end position="140"/>
    </location>
</feature>
<dbReference type="Proteomes" id="UP000051020">
    <property type="component" value="Unassembled WGS sequence"/>
</dbReference>
<protein>
    <submittedName>
        <fullName evidence="2">Uncharacterized protein</fullName>
    </submittedName>
</protein>
<organism evidence="2 3">
    <name type="scientific">Lactiplantibacillus pentosus DSM 20314</name>
    <dbReference type="NCBI Taxonomy" id="1423791"/>
    <lineage>
        <taxon>Bacteria</taxon>
        <taxon>Bacillati</taxon>
        <taxon>Bacillota</taxon>
        <taxon>Bacilli</taxon>
        <taxon>Lactobacillales</taxon>
        <taxon>Lactobacillaceae</taxon>
        <taxon>Lactiplantibacillus</taxon>
    </lineage>
</organism>
<dbReference type="AlphaFoldDB" id="A0A837RCU1"/>
<accession>A0A837RCU1</accession>
<feature type="transmembrane region" description="Helical" evidence="1">
    <location>
        <begin position="146"/>
        <end position="165"/>
    </location>
</feature>
<reference evidence="2 3" key="1">
    <citation type="journal article" date="2015" name="Genome Announc.">
        <title>Expanding the biotechnology potential of lactobacilli through comparative genomics of 213 strains and associated genera.</title>
        <authorList>
            <person name="Sun Z."/>
            <person name="Harris H.M."/>
            <person name="McCann A."/>
            <person name="Guo C."/>
            <person name="Argimon S."/>
            <person name="Zhang W."/>
            <person name="Yang X."/>
            <person name="Jeffery I.B."/>
            <person name="Cooney J.C."/>
            <person name="Kagawa T.F."/>
            <person name="Liu W."/>
            <person name="Song Y."/>
            <person name="Salvetti E."/>
            <person name="Wrobel A."/>
            <person name="Rasinkangas P."/>
            <person name="Parkhill J."/>
            <person name="Rea M.C."/>
            <person name="O'Sullivan O."/>
            <person name="Ritari J."/>
            <person name="Douillard F.P."/>
            <person name="Paul Ross R."/>
            <person name="Yang R."/>
            <person name="Briner A.E."/>
            <person name="Felis G.E."/>
            <person name="de Vos W.M."/>
            <person name="Barrangou R."/>
            <person name="Klaenhammer T.R."/>
            <person name="Caufield P.W."/>
            <person name="Cui Y."/>
            <person name="Zhang H."/>
            <person name="O'Toole P.W."/>
        </authorList>
    </citation>
    <scope>NUCLEOTIDE SEQUENCE [LARGE SCALE GENOMIC DNA]</scope>
    <source>
        <strain evidence="2 3">DSM 20314</strain>
    </source>
</reference>
<dbReference type="RefSeq" id="WP_050337949.1">
    <property type="nucleotide sequence ID" value="NZ_AZCU01000007.1"/>
</dbReference>
<comment type="caution">
    <text evidence="2">The sequence shown here is derived from an EMBL/GenBank/DDBJ whole genome shotgun (WGS) entry which is preliminary data.</text>
</comment>
<evidence type="ECO:0000313" key="3">
    <source>
        <dbReference type="Proteomes" id="UP000051020"/>
    </source>
</evidence>
<name>A0A837RCU1_LACPE</name>
<evidence type="ECO:0000256" key="1">
    <source>
        <dbReference type="SAM" id="Phobius"/>
    </source>
</evidence>
<evidence type="ECO:0000313" key="2">
    <source>
        <dbReference type="EMBL" id="KRK25561.1"/>
    </source>
</evidence>
<dbReference type="GeneID" id="49392553"/>
<proteinExistence type="predicted"/>
<sequence>MWRHRFLIKGSEQELTWLNGLAARHHLLTGIHGNWYQFKKVEPTYRVFSEYVTQDVSTTVTDRNSAFQVLTTVPVKGTNVDVIYTGSDQPSLQQTKLAPSDPQMRLKVALQLRDQAMNTINLSLYAGVIVWGLFLVLLIQRQQLDLLGPWLLLLLVGLLAIFGLYRISGRLQLQISQLRRETEQYDGAWMPTMHVFVSPLTAELDVEAPELKSLGRWTLVGHDKRGKYWYDVQTLASTSEIKQVLQSVTADQVHIDIFSWLGLAPVGWFI</sequence>
<keyword evidence="1" id="KW-0472">Membrane</keyword>
<gene>
    <name evidence="2" type="ORF">FD24_GL003054</name>
</gene>
<dbReference type="EMBL" id="AZCU01000007">
    <property type="protein sequence ID" value="KRK25561.1"/>
    <property type="molecule type" value="Genomic_DNA"/>
</dbReference>
<keyword evidence="1" id="KW-0812">Transmembrane</keyword>
<keyword evidence="1" id="KW-1133">Transmembrane helix</keyword>